<comment type="caution">
    <text evidence="9">The sequence shown here is derived from an EMBL/GenBank/DDBJ whole genome shotgun (WGS) entry which is preliminary data.</text>
</comment>
<dbReference type="PROSITE" id="PS50850">
    <property type="entry name" value="MFS"/>
    <property type="match status" value="1"/>
</dbReference>
<keyword evidence="2" id="KW-0813">Transport</keyword>
<keyword evidence="4 7" id="KW-1133">Transmembrane helix</keyword>
<dbReference type="Gene3D" id="1.20.1250.20">
    <property type="entry name" value="MFS general substrate transporter like domains"/>
    <property type="match status" value="2"/>
</dbReference>
<proteinExistence type="predicted"/>
<dbReference type="Proteomes" id="UP001642482">
    <property type="component" value="Unassembled WGS sequence"/>
</dbReference>
<feature type="domain" description="Major facilitator superfamily (MFS) profile" evidence="8">
    <location>
        <begin position="68"/>
        <end position="489"/>
    </location>
</feature>
<evidence type="ECO:0000256" key="7">
    <source>
        <dbReference type="SAM" id="Phobius"/>
    </source>
</evidence>
<feature type="transmembrane region" description="Helical" evidence="7">
    <location>
        <begin position="107"/>
        <end position="127"/>
    </location>
</feature>
<dbReference type="EMBL" id="CAWUHD010000068">
    <property type="protein sequence ID" value="CAK7226755.1"/>
    <property type="molecule type" value="Genomic_DNA"/>
</dbReference>
<keyword evidence="5 7" id="KW-0472">Membrane</keyword>
<evidence type="ECO:0000256" key="2">
    <source>
        <dbReference type="ARBA" id="ARBA00022448"/>
    </source>
</evidence>
<keyword evidence="10" id="KW-1185">Reference proteome</keyword>
<name>A0ABP0C535_9PEZI</name>
<dbReference type="SUPFAM" id="SSF103473">
    <property type="entry name" value="MFS general substrate transporter"/>
    <property type="match status" value="1"/>
</dbReference>
<evidence type="ECO:0000256" key="5">
    <source>
        <dbReference type="ARBA" id="ARBA00023136"/>
    </source>
</evidence>
<evidence type="ECO:0000256" key="1">
    <source>
        <dbReference type="ARBA" id="ARBA00004141"/>
    </source>
</evidence>
<feature type="transmembrane region" description="Helical" evidence="7">
    <location>
        <begin position="397"/>
        <end position="417"/>
    </location>
</feature>
<feature type="transmembrane region" description="Helical" evidence="7">
    <location>
        <begin position="366"/>
        <end position="385"/>
    </location>
</feature>
<reference evidence="9 10" key="1">
    <citation type="submission" date="2024-01" db="EMBL/GenBank/DDBJ databases">
        <authorList>
            <person name="Allen C."/>
            <person name="Tagirdzhanova G."/>
        </authorList>
    </citation>
    <scope>NUCLEOTIDE SEQUENCE [LARGE SCALE GENOMIC DNA]</scope>
</reference>
<feature type="transmembrane region" description="Helical" evidence="7">
    <location>
        <begin position="429"/>
        <end position="450"/>
    </location>
</feature>
<accession>A0ABP0C535</accession>
<feature type="transmembrane region" description="Helical" evidence="7">
    <location>
        <begin position="159"/>
        <end position="182"/>
    </location>
</feature>
<feature type="transmembrane region" description="Helical" evidence="7">
    <location>
        <begin position="68"/>
        <end position="87"/>
    </location>
</feature>
<dbReference type="InterPro" id="IPR036259">
    <property type="entry name" value="MFS_trans_sf"/>
</dbReference>
<dbReference type="InterPro" id="IPR011701">
    <property type="entry name" value="MFS"/>
</dbReference>
<evidence type="ECO:0000313" key="10">
    <source>
        <dbReference type="Proteomes" id="UP001642482"/>
    </source>
</evidence>
<keyword evidence="3 7" id="KW-0812">Transmembrane</keyword>
<organism evidence="9 10">
    <name type="scientific">Sporothrix eucalyptigena</name>
    <dbReference type="NCBI Taxonomy" id="1812306"/>
    <lineage>
        <taxon>Eukaryota</taxon>
        <taxon>Fungi</taxon>
        <taxon>Dikarya</taxon>
        <taxon>Ascomycota</taxon>
        <taxon>Pezizomycotina</taxon>
        <taxon>Sordariomycetes</taxon>
        <taxon>Sordariomycetidae</taxon>
        <taxon>Ophiostomatales</taxon>
        <taxon>Ophiostomataceae</taxon>
        <taxon>Sporothrix</taxon>
    </lineage>
</organism>
<gene>
    <name evidence="9" type="ORF">SEUCBS140593_006349</name>
</gene>
<evidence type="ECO:0000256" key="6">
    <source>
        <dbReference type="SAM" id="MobiDB-lite"/>
    </source>
</evidence>
<comment type="subcellular location">
    <subcellularLocation>
        <location evidence="1">Membrane</location>
        <topology evidence="1">Multi-pass membrane protein</topology>
    </subcellularLocation>
</comment>
<sequence length="520" mass="57990">MAATVEKAEQAAIHAEANVFPVAPVITNTDDRDEDGDTKPAAGLDASNLPNYDDAETKRVLRKVDYRLVPMLVLLYLICFVDKGNIGNAKVAGMNTDLKLTDSQYNLALMIFFIPYCLFEIPSNVVLKLIRPSYWLAILLSAWGTVMTLHGIVQSAGGLIAVRFVLGMCEAGFFPAAAYLLGEWYCRFELQRRVSMLFVSASLSGAISGLLGFALELMDGVGGLEGWRWIFIIEGIFTVLVGVLLPWTLPDSPELCSFLTPAEKLFIRQRLEQDSGTSAGRLQTQESFQWRYVTSTLSDWRIWFTIFIFWGNTVAVYSFTFTAPTIILELGYTAAKAQLLTIPIYVTGAIFTFAMAWLADRRRTRWPFVVGPYTVALVGFLGVMATPKEKYPGVVYFWLFFIPGGVYAAVATLVSWVSNNLSPTWKRAIGIATCIMIGNMGGIVGTNIYIAKQAPYYWTGYGISLGFLLNAICCTFVLRHVWSKANKQRDLLSEDEIFATYTEQELLDMGDRSPLYRYVL</sequence>
<feature type="transmembrane region" description="Helical" evidence="7">
    <location>
        <begin position="227"/>
        <end position="249"/>
    </location>
</feature>
<feature type="transmembrane region" description="Helical" evidence="7">
    <location>
        <begin position="339"/>
        <end position="359"/>
    </location>
</feature>
<protein>
    <recommendedName>
        <fullName evidence="8">Major facilitator superfamily (MFS) profile domain-containing protein</fullName>
    </recommendedName>
</protein>
<dbReference type="InterPro" id="IPR020846">
    <property type="entry name" value="MFS_dom"/>
</dbReference>
<feature type="region of interest" description="Disordered" evidence="6">
    <location>
        <begin position="29"/>
        <end position="50"/>
    </location>
</feature>
<feature type="transmembrane region" description="Helical" evidence="7">
    <location>
        <begin position="456"/>
        <end position="478"/>
    </location>
</feature>
<evidence type="ECO:0000313" key="9">
    <source>
        <dbReference type="EMBL" id="CAK7226755.1"/>
    </source>
</evidence>
<feature type="transmembrane region" description="Helical" evidence="7">
    <location>
        <begin position="300"/>
        <end position="319"/>
    </location>
</feature>
<evidence type="ECO:0000259" key="8">
    <source>
        <dbReference type="PROSITE" id="PS50850"/>
    </source>
</evidence>
<dbReference type="Pfam" id="PF07690">
    <property type="entry name" value="MFS_1"/>
    <property type="match status" value="1"/>
</dbReference>
<feature type="transmembrane region" description="Helical" evidence="7">
    <location>
        <begin position="194"/>
        <end position="215"/>
    </location>
</feature>
<feature type="transmembrane region" description="Helical" evidence="7">
    <location>
        <begin position="134"/>
        <end position="153"/>
    </location>
</feature>
<dbReference type="PANTHER" id="PTHR43791:SF18">
    <property type="entry name" value="NICOTINIC ACID TRANSPORTER TNA1, PUTATIVE (AFU_ORTHOLOGUE AFUA_3G03820)-RELATED"/>
    <property type="match status" value="1"/>
</dbReference>
<evidence type="ECO:0000256" key="4">
    <source>
        <dbReference type="ARBA" id="ARBA00022989"/>
    </source>
</evidence>
<evidence type="ECO:0000256" key="3">
    <source>
        <dbReference type="ARBA" id="ARBA00022692"/>
    </source>
</evidence>
<dbReference type="PANTHER" id="PTHR43791">
    <property type="entry name" value="PERMEASE-RELATED"/>
    <property type="match status" value="1"/>
</dbReference>